<organism evidence="2 3">
    <name type="scientific">Scylla paramamosain</name>
    <name type="common">Mud crab</name>
    <dbReference type="NCBI Taxonomy" id="85552"/>
    <lineage>
        <taxon>Eukaryota</taxon>
        <taxon>Metazoa</taxon>
        <taxon>Ecdysozoa</taxon>
        <taxon>Arthropoda</taxon>
        <taxon>Crustacea</taxon>
        <taxon>Multicrustacea</taxon>
        <taxon>Malacostraca</taxon>
        <taxon>Eumalacostraca</taxon>
        <taxon>Eucarida</taxon>
        <taxon>Decapoda</taxon>
        <taxon>Pleocyemata</taxon>
        <taxon>Brachyura</taxon>
        <taxon>Eubrachyura</taxon>
        <taxon>Portunoidea</taxon>
        <taxon>Portunidae</taxon>
        <taxon>Portuninae</taxon>
        <taxon>Scylla</taxon>
    </lineage>
</organism>
<dbReference type="EMBL" id="JARAKH010000010">
    <property type="protein sequence ID" value="KAK8400044.1"/>
    <property type="molecule type" value="Genomic_DNA"/>
</dbReference>
<keyword evidence="3" id="KW-1185">Reference proteome</keyword>
<evidence type="ECO:0000313" key="3">
    <source>
        <dbReference type="Proteomes" id="UP001487740"/>
    </source>
</evidence>
<comment type="caution">
    <text evidence="2">The sequence shown here is derived from an EMBL/GenBank/DDBJ whole genome shotgun (WGS) entry which is preliminary data.</text>
</comment>
<dbReference type="AlphaFoldDB" id="A0AAW0UIY9"/>
<dbReference type="EMBL" id="JARAKH010000010">
    <property type="protein sequence ID" value="KAK8400045.1"/>
    <property type="molecule type" value="Genomic_DNA"/>
</dbReference>
<dbReference type="Pfam" id="PF00059">
    <property type="entry name" value="Lectin_C"/>
    <property type="match status" value="1"/>
</dbReference>
<accession>A0AAW0UIY9</accession>
<dbReference type="Gene3D" id="3.10.100.10">
    <property type="entry name" value="Mannose-Binding Protein A, subunit A"/>
    <property type="match status" value="1"/>
</dbReference>
<dbReference type="Proteomes" id="UP001487740">
    <property type="component" value="Unassembled WGS sequence"/>
</dbReference>
<dbReference type="SUPFAM" id="SSF56436">
    <property type="entry name" value="C-type lectin-like"/>
    <property type="match status" value="1"/>
</dbReference>
<sequence>MSPVCMSFVHENTSWHETRNHCKSMNGDLGQLTGNLHQKVTHFIKHRPEFENKTFWIGGSDVTMEGRWVWVIDDTDIPRGTPHWFPCNGSEPDGGSFQNYLGLLPPGYYFHSLNGYGFRSGICQLF</sequence>
<dbReference type="CDD" id="cd00037">
    <property type="entry name" value="CLECT"/>
    <property type="match status" value="1"/>
</dbReference>
<feature type="domain" description="C-type lectin" evidence="1">
    <location>
        <begin position="1"/>
        <end position="124"/>
    </location>
</feature>
<dbReference type="EMBL" id="JARAKH010000010">
    <property type="protein sequence ID" value="KAK8400043.1"/>
    <property type="molecule type" value="Genomic_DNA"/>
</dbReference>
<evidence type="ECO:0000313" key="2">
    <source>
        <dbReference type="EMBL" id="KAK8400045.1"/>
    </source>
</evidence>
<dbReference type="InterPro" id="IPR016187">
    <property type="entry name" value="CTDL_fold"/>
</dbReference>
<reference evidence="2 3" key="1">
    <citation type="submission" date="2023-03" db="EMBL/GenBank/DDBJ databases">
        <title>High-quality genome of Scylla paramamosain provides insights in environmental adaptation.</title>
        <authorList>
            <person name="Zhang L."/>
        </authorList>
    </citation>
    <scope>NUCLEOTIDE SEQUENCE [LARGE SCALE GENOMIC DNA]</scope>
    <source>
        <strain evidence="2">LZ_2023a</strain>
        <tissue evidence="2">Muscle</tissue>
    </source>
</reference>
<dbReference type="InterPro" id="IPR001304">
    <property type="entry name" value="C-type_lectin-like"/>
</dbReference>
<name>A0AAW0UIY9_SCYPA</name>
<proteinExistence type="predicted"/>
<protein>
    <recommendedName>
        <fullName evidence="1">C-type lectin domain-containing protein</fullName>
    </recommendedName>
</protein>
<dbReference type="PROSITE" id="PS50041">
    <property type="entry name" value="C_TYPE_LECTIN_2"/>
    <property type="match status" value="1"/>
</dbReference>
<evidence type="ECO:0000259" key="1">
    <source>
        <dbReference type="PROSITE" id="PS50041"/>
    </source>
</evidence>
<gene>
    <name evidence="2" type="ORF">O3P69_003024</name>
</gene>
<dbReference type="InterPro" id="IPR016186">
    <property type="entry name" value="C-type_lectin-like/link_sf"/>
</dbReference>